<dbReference type="InterPro" id="IPR020339">
    <property type="entry name" value="C20orf85-like"/>
</dbReference>
<feature type="region of interest" description="Disordered" evidence="1">
    <location>
        <begin position="76"/>
        <end position="116"/>
    </location>
</feature>
<organism evidence="2">
    <name type="scientific">Ooceraea biroi</name>
    <name type="common">Clonal raider ant</name>
    <name type="synonym">Cerapachys biroi</name>
    <dbReference type="NCBI Taxonomy" id="2015173"/>
    <lineage>
        <taxon>Eukaryota</taxon>
        <taxon>Metazoa</taxon>
        <taxon>Ecdysozoa</taxon>
        <taxon>Arthropoda</taxon>
        <taxon>Hexapoda</taxon>
        <taxon>Insecta</taxon>
        <taxon>Pterygota</taxon>
        <taxon>Neoptera</taxon>
        <taxon>Endopterygota</taxon>
        <taxon>Hymenoptera</taxon>
        <taxon>Apocrita</taxon>
        <taxon>Aculeata</taxon>
        <taxon>Formicoidea</taxon>
        <taxon>Formicidae</taxon>
        <taxon>Dorylinae</taxon>
        <taxon>Ooceraea</taxon>
    </lineage>
</organism>
<evidence type="ECO:0000256" key="1">
    <source>
        <dbReference type="SAM" id="MobiDB-lite"/>
    </source>
</evidence>
<feature type="compositionally biased region" description="Basic and acidic residues" evidence="1">
    <location>
        <begin position="79"/>
        <end position="88"/>
    </location>
</feature>
<sequence>MSEEKQDKERKVTDIVAAARRSGNFKNKVAADNIRKETNFLESLSRRSWPKKYEHLTGRFFNEVLAEECREAGLPVDTFARDPPEDAVVHSPIPLRSSPPAPKTTSAQVGHRSSRPECSLEFTGRLYVSPKSTMEPPVADTVELPRMTQQRFIFLG</sequence>
<comment type="caution">
    <text evidence="2">The sequence shown here is derived from an EMBL/GenBank/DDBJ whole genome shotgun (WGS) entry which is preliminary data.</text>
</comment>
<gene>
    <name evidence="2" type="ORF">DMN91_012025</name>
</gene>
<dbReference type="Pfam" id="PF14945">
    <property type="entry name" value="LLC1"/>
    <property type="match status" value="1"/>
</dbReference>
<dbReference type="Proteomes" id="UP000279307">
    <property type="component" value="Chromosome 12"/>
</dbReference>
<dbReference type="OrthoDB" id="10031946at2759"/>
<reference evidence="2" key="2">
    <citation type="submission" date="2018-07" db="EMBL/GenBank/DDBJ databases">
        <authorList>
            <person name="Mckenzie S.K."/>
            <person name="Kronauer D.J.C."/>
        </authorList>
    </citation>
    <scope>NUCLEOTIDE SEQUENCE</scope>
    <source>
        <strain evidence="2">Clonal line C1</strain>
    </source>
</reference>
<dbReference type="AlphaFoldDB" id="A0A3L8D721"/>
<name>A0A3L8D721_OOCBI</name>
<accession>A0A3L8D721</accession>
<evidence type="ECO:0000313" key="2">
    <source>
        <dbReference type="EMBL" id="RLU16265.1"/>
    </source>
</evidence>
<proteinExistence type="predicted"/>
<protein>
    <submittedName>
        <fullName evidence="2">Uncharacterized protein</fullName>
    </submittedName>
</protein>
<reference evidence="2" key="1">
    <citation type="journal article" date="2018" name="Genome Res.">
        <title>The genomic architecture and molecular evolution of ant odorant receptors.</title>
        <authorList>
            <person name="McKenzie S.K."/>
            <person name="Kronauer D.J.C."/>
        </authorList>
    </citation>
    <scope>NUCLEOTIDE SEQUENCE [LARGE SCALE GENOMIC DNA]</scope>
    <source>
        <strain evidence="2">Clonal line C1</strain>
    </source>
</reference>
<dbReference type="EMBL" id="QOIP01000012">
    <property type="protein sequence ID" value="RLU16265.1"/>
    <property type="molecule type" value="Genomic_DNA"/>
</dbReference>